<keyword evidence="5 6" id="KW-0949">S-adenosyl-L-methionine</keyword>
<evidence type="ECO:0000256" key="5">
    <source>
        <dbReference type="ARBA" id="ARBA00022691"/>
    </source>
</evidence>
<evidence type="ECO:0000313" key="8">
    <source>
        <dbReference type="Proteomes" id="UP000236151"/>
    </source>
</evidence>
<keyword evidence="8" id="KW-1185">Reference proteome</keyword>
<dbReference type="OrthoDB" id="9808773at2"/>
<comment type="caution">
    <text evidence="6">Lacks conserved residue(s) required for the propagation of feature annotation.</text>
</comment>
<comment type="subcellular location">
    <subcellularLocation>
        <location evidence="6">Cytoplasm</location>
    </subcellularLocation>
</comment>
<dbReference type="GO" id="GO:0005829">
    <property type="term" value="C:cytosol"/>
    <property type="evidence" value="ECO:0007669"/>
    <property type="project" value="TreeGrafter"/>
</dbReference>
<comment type="function">
    <text evidence="6">Specifically methylates the N7 position of a guanine in 16S rRNA.</text>
</comment>
<sequence>MERELEQLLVKGAEEYSVHLDEEKIKSFGKYKEILLEWNEKINLTAIEEDKDIILKHFIDSLSIMPYIRGLIKGESSLSLVDVGTGAGFPGIPVKIAAPEIKVTLLDSLEKRVKFLKEVVKGLGLTDIEAMHGRAEEYGVKAEFREKFDVSTARAVASLPVLLEYCLPFTKVGGLFIAMKGSNTEEISSSKRALEILGGEIVDVKEITLPWSDMKRNIILIKKLRQTPAKYPRKAGKPAKEPLI</sequence>
<keyword evidence="4 6" id="KW-0808">Transferase</keyword>
<evidence type="ECO:0000256" key="6">
    <source>
        <dbReference type="HAMAP-Rule" id="MF_00074"/>
    </source>
</evidence>
<dbReference type="GO" id="GO:0070043">
    <property type="term" value="F:rRNA (guanine-N7-)-methyltransferase activity"/>
    <property type="evidence" value="ECO:0007669"/>
    <property type="project" value="UniProtKB-UniRule"/>
</dbReference>
<comment type="similarity">
    <text evidence="6">Belongs to the methyltransferase superfamily. RNA methyltransferase RsmG family.</text>
</comment>
<keyword evidence="2 6" id="KW-0698">rRNA processing</keyword>
<dbReference type="PANTHER" id="PTHR31760">
    <property type="entry name" value="S-ADENOSYL-L-METHIONINE-DEPENDENT METHYLTRANSFERASES SUPERFAMILY PROTEIN"/>
    <property type="match status" value="1"/>
</dbReference>
<evidence type="ECO:0000256" key="3">
    <source>
        <dbReference type="ARBA" id="ARBA00022603"/>
    </source>
</evidence>
<organism evidence="7 8">
    <name type="scientific">Clostridium thermosuccinogenes</name>
    <dbReference type="NCBI Taxonomy" id="84032"/>
    <lineage>
        <taxon>Bacteria</taxon>
        <taxon>Bacillati</taxon>
        <taxon>Bacillota</taxon>
        <taxon>Clostridia</taxon>
        <taxon>Eubacteriales</taxon>
        <taxon>Clostridiaceae</taxon>
        <taxon>Clostridium</taxon>
    </lineage>
</organism>
<feature type="binding site" evidence="6">
    <location>
        <position position="84"/>
    </location>
    <ligand>
        <name>S-adenosyl-L-methionine</name>
        <dbReference type="ChEBI" id="CHEBI:59789"/>
    </ligand>
</feature>
<dbReference type="KEGG" id="cthd:CDO33_19825"/>
<keyword evidence="1 6" id="KW-0963">Cytoplasm</keyword>
<gene>
    <name evidence="6" type="primary">rsmG</name>
    <name evidence="7" type="ORF">CDQ84_17295</name>
</gene>
<dbReference type="RefSeq" id="WP_103082995.1">
    <property type="nucleotide sequence ID" value="NZ_CP021850.1"/>
</dbReference>
<evidence type="ECO:0000256" key="1">
    <source>
        <dbReference type="ARBA" id="ARBA00022490"/>
    </source>
</evidence>
<proteinExistence type="inferred from homology"/>
<evidence type="ECO:0000313" key="7">
    <source>
        <dbReference type="EMBL" id="PNT95334.1"/>
    </source>
</evidence>
<dbReference type="PIRSF" id="PIRSF003078">
    <property type="entry name" value="GidB"/>
    <property type="match status" value="1"/>
</dbReference>
<dbReference type="EMBL" id="NIOJ01000069">
    <property type="protein sequence ID" value="PNT95334.1"/>
    <property type="molecule type" value="Genomic_DNA"/>
</dbReference>
<name>A0A2K2F996_9CLOT</name>
<dbReference type="AlphaFoldDB" id="A0A2K2F996"/>
<dbReference type="SUPFAM" id="SSF53335">
    <property type="entry name" value="S-adenosyl-L-methionine-dependent methyltransferases"/>
    <property type="match status" value="1"/>
</dbReference>
<keyword evidence="3 6" id="KW-0489">Methyltransferase</keyword>
<dbReference type="Pfam" id="PF02527">
    <property type="entry name" value="GidB"/>
    <property type="match status" value="1"/>
</dbReference>
<evidence type="ECO:0000256" key="2">
    <source>
        <dbReference type="ARBA" id="ARBA00022552"/>
    </source>
</evidence>
<dbReference type="PANTHER" id="PTHR31760:SF0">
    <property type="entry name" value="S-ADENOSYL-L-METHIONINE-DEPENDENT METHYLTRANSFERASES SUPERFAMILY PROTEIN"/>
    <property type="match status" value="1"/>
</dbReference>
<dbReference type="Proteomes" id="UP000236151">
    <property type="component" value="Unassembled WGS sequence"/>
</dbReference>
<dbReference type="InterPro" id="IPR029063">
    <property type="entry name" value="SAM-dependent_MTases_sf"/>
</dbReference>
<feature type="binding site" evidence="6">
    <location>
        <position position="154"/>
    </location>
    <ligand>
        <name>S-adenosyl-L-methionine</name>
        <dbReference type="ChEBI" id="CHEBI:59789"/>
    </ligand>
</feature>
<dbReference type="HAMAP" id="MF_00074">
    <property type="entry name" value="16SrRNA_methyltr_G"/>
    <property type="match status" value="1"/>
</dbReference>
<reference evidence="8" key="1">
    <citation type="submission" date="2017-06" db="EMBL/GenBank/DDBJ databases">
        <title>Investigating the central metabolism of Clostridium thermosuccinogenes.</title>
        <authorList>
            <person name="Koendjbiharie J.G."/>
            <person name="Van Kranenburg R."/>
            <person name="Vriesendorp B."/>
        </authorList>
    </citation>
    <scope>NUCLEOTIDE SEQUENCE [LARGE SCALE GENOMIC DNA]</scope>
    <source>
        <strain evidence="8">DSM 5806</strain>
    </source>
</reference>
<dbReference type="NCBIfam" id="TIGR00138">
    <property type="entry name" value="rsmG_gidB"/>
    <property type="match status" value="1"/>
</dbReference>
<dbReference type="InterPro" id="IPR003682">
    <property type="entry name" value="rRNA_ssu_MeTfrase_G"/>
</dbReference>
<dbReference type="EC" id="2.1.1.-" evidence="6"/>
<dbReference type="Gene3D" id="3.40.50.150">
    <property type="entry name" value="Vaccinia Virus protein VP39"/>
    <property type="match status" value="1"/>
</dbReference>
<evidence type="ECO:0000256" key="4">
    <source>
        <dbReference type="ARBA" id="ARBA00022679"/>
    </source>
</evidence>
<feature type="binding site" evidence="6">
    <location>
        <begin position="135"/>
        <end position="136"/>
    </location>
    <ligand>
        <name>S-adenosyl-L-methionine</name>
        <dbReference type="ChEBI" id="CHEBI:59789"/>
    </ligand>
</feature>
<comment type="caution">
    <text evidence="7">The sequence shown here is derived from an EMBL/GenBank/DDBJ whole genome shotgun (WGS) entry which is preliminary data.</text>
</comment>
<accession>A0A2K2F996</accession>
<dbReference type="FunFam" id="3.40.50.150:FF:000041">
    <property type="entry name" value="Ribosomal RNA small subunit methyltransferase G"/>
    <property type="match status" value="1"/>
</dbReference>
<protein>
    <recommendedName>
        <fullName evidence="6">Ribosomal RNA small subunit methyltransferase G</fullName>
        <ecNumber evidence="6">2.1.1.-</ecNumber>
    </recommendedName>
    <alternativeName>
        <fullName evidence="6">16S rRNA 7-methylguanosine methyltransferase</fullName>
        <shortName evidence="6">16S rRNA m7G methyltransferase</shortName>
    </alternativeName>
</protein>
<feature type="binding site" evidence="6">
    <location>
        <position position="89"/>
    </location>
    <ligand>
        <name>S-adenosyl-L-methionine</name>
        <dbReference type="ChEBI" id="CHEBI:59789"/>
    </ligand>
</feature>